<keyword evidence="9" id="KW-0028">Amino-acid biosynthesis</keyword>
<evidence type="ECO:0000256" key="4">
    <source>
        <dbReference type="ARBA" id="ARBA00022679"/>
    </source>
</evidence>
<dbReference type="FunFam" id="3.20.10.10:FF:000003">
    <property type="entry name" value="Branched-chain-amino-acid aminotransferase"/>
    <property type="match status" value="1"/>
</dbReference>
<evidence type="ECO:0000256" key="3">
    <source>
        <dbReference type="ARBA" id="ARBA00022576"/>
    </source>
</evidence>
<evidence type="ECO:0000256" key="1">
    <source>
        <dbReference type="ARBA" id="ARBA00001933"/>
    </source>
</evidence>
<evidence type="ECO:0000313" key="11">
    <source>
        <dbReference type="Proteomes" id="UP001497516"/>
    </source>
</evidence>
<dbReference type="InterPro" id="IPR005786">
    <property type="entry name" value="B_amino_transII"/>
</dbReference>
<gene>
    <name evidence="10" type="ORF">LTRI10_LOCUS10914</name>
</gene>
<dbReference type="NCBIfam" id="TIGR01123">
    <property type="entry name" value="ilvE_II"/>
    <property type="match status" value="1"/>
</dbReference>
<evidence type="ECO:0000256" key="9">
    <source>
        <dbReference type="RuleBase" id="RU004517"/>
    </source>
</evidence>
<comment type="catalytic activity">
    <reaction evidence="9">
        <text>L-isoleucine + 2-oxoglutarate = (S)-3-methyl-2-oxopentanoate + L-glutamate</text>
        <dbReference type="Rhea" id="RHEA:24801"/>
        <dbReference type="ChEBI" id="CHEBI:16810"/>
        <dbReference type="ChEBI" id="CHEBI:29985"/>
        <dbReference type="ChEBI" id="CHEBI:35146"/>
        <dbReference type="ChEBI" id="CHEBI:58045"/>
        <dbReference type="EC" id="2.6.1.42"/>
    </reaction>
</comment>
<keyword evidence="11" id="KW-1185">Reference proteome</keyword>
<keyword evidence="5 8" id="KW-0663">Pyridoxal phosphate</keyword>
<evidence type="ECO:0000313" key="10">
    <source>
        <dbReference type="EMBL" id="CAL1367037.1"/>
    </source>
</evidence>
<dbReference type="Pfam" id="PF01063">
    <property type="entry name" value="Aminotran_4"/>
    <property type="match status" value="1"/>
</dbReference>
<proteinExistence type="inferred from homology"/>
<reference evidence="10 11" key="1">
    <citation type="submission" date="2024-04" db="EMBL/GenBank/DDBJ databases">
        <authorList>
            <person name="Fracassetti M."/>
        </authorList>
    </citation>
    <scope>NUCLEOTIDE SEQUENCE [LARGE SCALE GENOMIC DNA]</scope>
</reference>
<organism evidence="10 11">
    <name type="scientific">Linum trigynum</name>
    <dbReference type="NCBI Taxonomy" id="586398"/>
    <lineage>
        <taxon>Eukaryota</taxon>
        <taxon>Viridiplantae</taxon>
        <taxon>Streptophyta</taxon>
        <taxon>Embryophyta</taxon>
        <taxon>Tracheophyta</taxon>
        <taxon>Spermatophyta</taxon>
        <taxon>Magnoliopsida</taxon>
        <taxon>eudicotyledons</taxon>
        <taxon>Gunneridae</taxon>
        <taxon>Pentapetalae</taxon>
        <taxon>rosids</taxon>
        <taxon>fabids</taxon>
        <taxon>Malpighiales</taxon>
        <taxon>Linaceae</taxon>
        <taxon>Linum</taxon>
    </lineage>
</organism>
<comment type="catalytic activity">
    <reaction evidence="9">
        <text>L-leucine + 2-oxoglutarate = 4-methyl-2-oxopentanoate + L-glutamate</text>
        <dbReference type="Rhea" id="RHEA:18321"/>
        <dbReference type="ChEBI" id="CHEBI:16810"/>
        <dbReference type="ChEBI" id="CHEBI:17865"/>
        <dbReference type="ChEBI" id="CHEBI:29985"/>
        <dbReference type="ChEBI" id="CHEBI:57427"/>
        <dbReference type="EC" id="2.6.1.42"/>
    </reaction>
</comment>
<evidence type="ECO:0000256" key="6">
    <source>
        <dbReference type="PIRSR" id="PIRSR006468-1"/>
    </source>
</evidence>
<sequence>MYINKCGNDGVFQKGVVTRYGALELSPSAGVLNYGQGVLEGIKAYRSAEDDRLLLFRPDQNALRMKMGAERICMPSPSVETFVDAVKETALANKRWVPPPGKGSLYIRPLLMGTGAVLGFAPAPDYTFLVYCSPVGNYFKGTFASLDLIIEDELHRATPGGAGGVKSITNYAPVLKGISKAKQRGYSEVLYLDSVHKKYIEEVSCCNIFVVKGNVISTPATSGTILEGITRKSIMEIASDRGYQIEERAIAVEELEDAGEVFCTGTAVGVAPVGTITYQGKRMEFKVGASTVGRELYTILEGIQTGKTKDDKGWIVEVQ</sequence>
<evidence type="ECO:0000256" key="7">
    <source>
        <dbReference type="RuleBase" id="RU004106"/>
    </source>
</evidence>
<dbReference type="PANTHER" id="PTHR42825:SF29">
    <property type="entry name" value="BRANCHED-CHAIN-AMINO-ACID AMINOTRANSFERASE"/>
    <property type="match status" value="1"/>
</dbReference>
<dbReference type="Gene3D" id="3.20.10.10">
    <property type="entry name" value="D-amino Acid Aminotransferase, subunit A, domain 2"/>
    <property type="match status" value="1"/>
</dbReference>
<comment type="similarity">
    <text evidence="2 7">Belongs to the class-IV pyridoxal-phosphate-dependent aminotransferase family.</text>
</comment>
<dbReference type="InterPro" id="IPR043131">
    <property type="entry name" value="BCAT-like_N"/>
</dbReference>
<keyword evidence="9" id="KW-0100">Branched-chain amino acid biosynthesis</keyword>
<keyword evidence="4 9" id="KW-0808">Transferase</keyword>
<feature type="modified residue" description="N6-(pyridoxal phosphate)lysine" evidence="6">
    <location>
        <position position="166"/>
    </location>
</feature>
<dbReference type="InterPro" id="IPR001544">
    <property type="entry name" value="Aminotrans_IV"/>
</dbReference>
<evidence type="ECO:0000256" key="5">
    <source>
        <dbReference type="ARBA" id="ARBA00022898"/>
    </source>
</evidence>
<keyword evidence="3 9" id="KW-0032">Aminotransferase</keyword>
<protein>
    <recommendedName>
        <fullName evidence="9">Branched-chain-amino-acid aminotransferase</fullName>
        <ecNumber evidence="9">2.6.1.42</ecNumber>
    </recommendedName>
</protein>
<comment type="cofactor">
    <cofactor evidence="1 8">
        <name>pyridoxal 5'-phosphate</name>
        <dbReference type="ChEBI" id="CHEBI:597326"/>
    </cofactor>
</comment>
<dbReference type="CDD" id="cd01557">
    <property type="entry name" value="BCAT_beta_family"/>
    <property type="match status" value="1"/>
</dbReference>
<evidence type="ECO:0000256" key="8">
    <source>
        <dbReference type="RuleBase" id="RU004516"/>
    </source>
</evidence>
<dbReference type="PROSITE" id="PS00770">
    <property type="entry name" value="AA_TRANSFER_CLASS_4"/>
    <property type="match status" value="1"/>
</dbReference>
<dbReference type="GO" id="GO:0009082">
    <property type="term" value="P:branched-chain amino acid biosynthetic process"/>
    <property type="evidence" value="ECO:0007669"/>
    <property type="project" value="UniProtKB-KW"/>
</dbReference>
<dbReference type="EC" id="2.6.1.42" evidence="9"/>
<name>A0AAV2D4A2_9ROSI</name>
<dbReference type="AlphaFoldDB" id="A0AAV2D4A2"/>
<dbReference type="SUPFAM" id="SSF56752">
    <property type="entry name" value="D-aminoacid aminotransferase-like PLP-dependent enzymes"/>
    <property type="match status" value="1"/>
</dbReference>
<accession>A0AAV2D4A2</accession>
<dbReference type="NCBIfam" id="NF009897">
    <property type="entry name" value="PRK13357.1"/>
    <property type="match status" value="1"/>
</dbReference>
<dbReference type="GO" id="GO:0008652">
    <property type="term" value="P:amino acid biosynthetic process"/>
    <property type="evidence" value="ECO:0007669"/>
    <property type="project" value="UniProtKB-KW"/>
</dbReference>
<dbReference type="Proteomes" id="UP001497516">
    <property type="component" value="Chromosome 2"/>
</dbReference>
<dbReference type="InterPro" id="IPR036038">
    <property type="entry name" value="Aminotransferase-like"/>
</dbReference>
<dbReference type="InterPro" id="IPR033939">
    <property type="entry name" value="BCAT_family"/>
</dbReference>
<dbReference type="GO" id="GO:0004084">
    <property type="term" value="F:branched-chain-amino-acid transaminase activity"/>
    <property type="evidence" value="ECO:0007669"/>
    <property type="project" value="UniProtKB-EC"/>
</dbReference>
<dbReference type="PIRSF" id="PIRSF006468">
    <property type="entry name" value="BCAT1"/>
    <property type="match status" value="1"/>
</dbReference>
<dbReference type="InterPro" id="IPR043132">
    <property type="entry name" value="BCAT-like_C"/>
</dbReference>
<evidence type="ECO:0000256" key="2">
    <source>
        <dbReference type="ARBA" id="ARBA00009320"/>
    </source>
</evidence>
<dbReference type="EMBL" id="OZ034815">
    <property type="protein sequence ID" value="CAL1367037.1"/>
    <property type="molecule type" value="Genomic_DNA"/>
</dbReference>
<comment type="catalytic activity">
    <reaction evidence="9">
        <text>L-valine + 2-oxoglutarate = 3-methyl-2-oxobutanoate + L-glutamate</text>
        <dbReference type="Rhea" id="RHEA:24813"/>
        <dbReference type="ChEBI" id="CHEBI:11851"/>
        <dbReference type="ChEBI" id="CHEBI:16810"/>
        <dbReference type="ChEBI" id="CHEBI:29985"/>
        <dbReference type="ChEBI" id="CHEBI:57762"/>
        <dbReference type="EC" id="2.6.1.42"/>
    </reaction>
</comment>
<dbReference type="Gene3D" id="3.30.470.10">
    <property type="match status" value="1"/>
</dbReference>
<dbReference type="InterPro" id="IPR018300">
    <property type="entry name" value="Aminotrans_IV_CS"/>
</dbReference>
<dbReference type="PANTHER" id="PTHR42825">
    <property type="entry name" value="AMINO ACID AMINOTRANSFERASE"/>
    <property type="match status" value="1"/>
</dbReference>